<dbReference type="InterPro" id="IPR036097">
    <property type="entry name" value="HisK_dim/P_sf"/>
</dbReference>
<evidence type="ECO:0000313" key="25">
    <source>
        <dbReference type="Proteomes" id="UP000622533"/>
    </source>
</evidence>
<feature type="domain" description="PAC" evidence="22">
    <location>
        <begin position="508"/>
        <end position="560"/>
    </location>
</feature>
<dbReference type="PANTHER" id="PTHR43304:SF1">
    <property type="entry name" value="PAC DOMAIN-CONTAINING PROTEIN"/>
    <property type="match status" value="1"/>
</dbReference>
<dbReference type="InterPro" id="IPR036890">
    <property type="entry name" value="HATPase_C_sf"/>
</dbReference>
<evidence type="ECO:0000259" key="23">
    <source>
        <dbReference type="PROSITE" id="PS51371"/>
    </source>
</evidence>
<dbReference type="SUPFAM" id="SSF54631">
    <property type="entry name" value="CBS-domain pair"/>
    <property type="match status" value="1"/>
</dbReference>
<dbReference type="SMART" id="SM00388">
    <property type="entry name" value="HisKA"/>
    <property type="match status" value="1"/>
</dbReference>
<feature type="domain" description="PAS" evidence="21">
    <location>
        <begin position="174"/>
        <end position="245"/>
    </location>
</feature>
<feature type="domain" description="PAC" evidence="22">
    <location>
        <begin position="248"/>
        <end position="300"/>
    </location>
</feature>
<evidence type="ECO:0000256" key="10">
    <source>
        <dbReference type="ARBA" id="ARBA00022737"/>
    </source>
</evidence>
<keyword evidence="12" id="KW-0418">Kinase</keyword>
<dbReference type="SUPFAM" id="SSF55781">
    <property type="entry name" value="GAF domain-like"/>
    <property type="match status" value="2"/>
</dbReference>
<dbReference type="Gene3D" id="3.10.580.10">
    <property type="entry name" value="CBS-domain"/>
    <property type="match status" value="1"/>
</dbReference>
<evidence type="ECO:0000256" key="14">
    <source>
        <dbReference type="ARBA" id="ARBA00023012"/>
    </source>
</evidence>
<dbReference type="PANTHER" id="PTHR43304">
    <property type="entry name" value="PHYTOCHROME-LIKE PROTEIN CPH1"/>
    <property type="match status" value="1"/>
</dbReference>
<evidence type="ECO:0000259" key="21">
    <source>
        <dbReference type="PROSITE" id="PS50112"/>
    </source>
</evidence>
<dbReference type="Pfam" id="PF08448">
    <property type="entry name" value="PAS_4"/>
    <property type="match status" value="2"/>
</dbReference>
<dbReference type="GO" id="GO:0005886">
    <property type="term" value="C:plasma membrane"/>
    <property type="evidence" value="ECO:0007669"/>
    <property type="project" value="UniProtKB-SubCell"/>
</dbReference>
<dbReference type="PROSITE" id="PS50046">
    <property type="entry name" value="PHYTOCHROME_2"/>
    <property type="match status" value="1"/>
</dbReference>
<keyword evidence="13" id="KW-1133">Transmembrane helix</keyword>
<dbReference type="InterPro" id="IPR013655">
    <property type="entry name" value="PAS_fold_3"/>
</dbReference>
<dbReference type="InterPro" id="IPR000644">
    <property type="entry name" value="CBS_dom"/>
</dbReference>
<comment type="subcellular location">
    <subcellularLocation>
        <location evidence="2">Cell inner membrane</location>
        <topology evidence="2">Multi-pass membrane protein</topology>
    </subcellularLocation>
</comment>
<keyword evidence="10" id="KW-0677">Repeat</keyword>
<dbReference type="InterPro" id="IPR003594">
    <property type="entry name" value="HATPase_dom"/>
</dbReference>
<keyword evidence="8" id="KW-0808">Transferase</keyword>
<keyword evidence="14" id="KW-0902">Two-component regulatory system</keyword>
<dbReference type="InterPro" id="IPR046342">
    <property type="entry name" value="CBS_dom_sf"/>
</dbReference>
<dbReference type="InterPro" id="IPR035965">
    <property type="entry name" value="PAS-like_dom_sf"/>
</dbReference>
<comment type="catalytic activity">
    <reaction evidence="1">
        <text>ATP + protein L-histidine = ADP + protein N-phospho-L-histidine.</text>
        <dbReference type="EC" id="2.7.13.3"/>
    </reaction>
</comment>
<feature type="coiled-coil region" evidence="18">
    <location>
        <begin position="415"/>
        <end position="442"/>
    </location>
</feature>
<evidence type="ECO:0000256" key="18">
    <source>
        <dbReference type="SAM" id="Coils"/>
    </source>
</evidence>
<evidence type="ECO:0000256" key="17">
    <source>
        <dbReference type="PROSITE-ProRule" id="PRU00703"/>
    </source>
</evidence>
<dbReference type="Gene3D" id="3.30.450.40">
    <property type="match status" value="1"/>
</dbReference>
<dbReference type="FunFam" id="3.30.565.10:FF:000006">
    <property type="entry name" value="Sensor histidine kinase WalK"/>
    <property type="match status" value="1"/>
</dbReference>
<comment type="similarity">
    <text evidence="3">In the N-terminal section; belongs to the phytochrome family.</text>
</comment>
<dbReference type="InterPro" id="IPR004358">
    <property type="entry name" value="Sig_transdc_His_kin-like_C"/>
</dbReference>
<evidence type="ECO:0000259" key="20">
    <source>
        <dbReference type="PROSITE" id="PS50109"/>
    </source>
</evidence>
<accession>A0A8J6ZRX8</accession>
<dbReference type="CDD" id="cd00130">
    <property type="entry name" value="PAS"/>
    <property type="match status" value="4"/>
</dbReference>
<dbReference type="SMART" id="SM00065">
    <property type="entry name" value="GAF"/>
    <property type="match status" value="2"/>
</dbReference>
<dbReference type="InterPro" id="IPR003661">
    <property type="entry name" value="HisK_dim/P_dom"/>
</dbReference>
<evidence type="ECO:0000256" key="1">
    <source>
        <dbReference type="ARBA" id="ARBA00000085"/>
    </source>
</evidence>
<evidence type="ECO:0000256" key="11">
    <source>
        <dbReference type="ARBA" id="ARBA00022741"/>
    </source>
</evidence>
<dbReference type="EC" id="2.7.13.3" evidence="4"/>
<evidence type="ECO:0000313" key="24">
    <source>
        <dbReference type="EMBL" id="MBE9021565.1"/>
    </source>
</evidence>
<dbReference type="FunFam" id="2.10.70.100:FF:000001">
    <property type="entry name" value="Sensory transduction histidine kinase"/>
    <property type="match status" value="1"/>
</dbReference>
<dbReference type="InterPro" id="IPR005467">
    <property type="entry name" value="His_kinase_dom"/>
</dbReference>
<dbReference type="SUPFAM" id="SSF55785">
    <property type="entry name" value="PYP-like sensor domain (PAS domain)"/>
    <property type="match status" value="4"/>
</dbReference>
<dbReference type="Gene3D" id="3.30.450.20">
    <property type="entry name" value="PAS domain"/>
    <property type="match status" value="4"/>
</dbReference>
<comment type="caution">
    <text evidence="24">The sequence shown here is derived from an EMBL/GenBank/DDBJ whole genome shotgun (WGS) entry which is preliminary data.</text>
</comment>
<evidence type="ECO:0000256" key="2">
    <source>
        <dbReference type="ARBA" id="ARBA00004429"/>
    </source>
</evidence>
<feature type="coiled-coil region" evidence="18">
    <location>
        <begin position="697"/>
        <end position="724"/>
    </location>
</feature>
<dbReference type="CDD" id="cd00075">
    <property type="entry name" value="HATPase"/>
    <property type="match status" value="1"/>
</dbReference>
<evidence type="ECO:0000256" key="6">
    <source>
        <dbReference type="ARBA" id="ARBA00022519"/>
    </source>
</evidence>
<sequence length="1303" mass="148642">MTIIRHPLMVSPEILLLDVIALINQTQAHFGNWLNQDSKLLENSIKETASNTFKADSCVLIMENSQLVGIFTQRELIKLTAEGKRLENVRIGEVMRTELITLKIGELKDTFTALNLLKQHHIRHLPILGEQGEVIGLITPASLLGIAIQQAGLYNYVRVKLRERQRIERELRLEHNFVSAVLNVVDALVIVLDFHGRIVRFNHTCEQTTGYSFDEVKGKFIWDVLLLPEKRECIKALFENFSHRELPNRYETDLITKDSDRRIISWSNNLLLNHHDQVEYIVCTGIDITESRKVQEELQQTRNFLASMINNLPVAVFVKDAKPESFGTFKLWNQTCERIFGITAERAIGKTDYEFFPKEQADFCRQKDQEAFSSGIPQDISEETLDNPSFGPRILHTTKIPLYDKHQQPEYLLCISEHITEYKRAEAALKQSEDKFRLFTENIKSTFWITDIKRDTRQIVYLSPAFEEIWGRSTEEIYTSSDTFVEAIHPSDRQRFIADTPKRTEGEYDEEYRIVRPDGGIRWIRSRAFPIKNDEGKVYRITGIAEDITERKQVEIALQSLLKSTASSTGHDFFPTLVEYIASALDVHHAMVSELIDGQIHTLGFWSDGQLQPNIFYEPTSTPCEILLKQGYYYCSSGIQQLFPTAERWAAMEAESFMGVILSDDSGNSIGSLCIIDKKTIADPKKFEGILKVFAARASAELQRIRAQEALQKLNRDLENIVEQRTLELQASEAALKESERLINEQKAFLRSIIDINPNCIFVKDTEGKFLLVNQAMADFHNTTIQEFVGKTDTEFYSGAELEQLHNSDQTVLTTFKPIQMLKSSTRKATGERCYFQSIKVPLIAPNGQVRGILGVATDITERKLAQDALQQQIERERLVNVITQRIRESLDIQAILNVTVAEVHKFLKVDRVLIYRTLPDGTGKVIAEALTAGYKSIIDEYFSVECFPKQCYLRYQKGEIYALVDRNLRQFPSCLIQFMQDMQIRAKLVIPIIQHGVLWGLLIAHQCSRPREWKSGEIELLQQLGNKLAIATQQSGLYAQLQVELNERKKAEEQIFKALEKQKELSDLKSRFISLTSHEFRTPLAVIASSAGILKSFSHKLDEQQKQRHLQRIQSYVQHTTQLLDDILLINKAEAGKLVFEPSSFDLASFCQTLIDQLQLSSPNHHLVFSPQYLGSSSANNHFIVYMDNKLVRQILNNLILNAVKYSSIGSNIQIDLLIQDRIVVFLIKDEGIGISLEDQQHLFESFYRGSNVGNTPGTGLGLTIVHECVYLHTGRITFASRVGVGTTFRVELPLILSNPSS</sequence>
<organism evidence="24 25">
    <name type="scientific">Desmonostoc muscorum LEGE 12446</name>
    <dbReference type="NCBI Taxonomy" id="1828758"/>
    <lineage>
        <taxon>Bacteria</taxon>
        <taxon>Bacillati</taxon>
        <taxon>Cyanobacteriota</taxon>
        <taxon>Cyanophyceae</taxon>
        <taxon>Nostocales</taxon>
        <taxon>Nostocaceae</taxon>
        <taxon>Desmonostoc</taxon>
    </lineage>
</organism>
<dbReference type="RefSeq" id="WP_193913703.1">
    <property type="nucleotide sequence ID" value="NZ_JADEXS020000001.1"/>
</dbReference>
<evidence type="ECO:0000259" key="22">
    <source>
        <dbReference type="PROSITE" id="PS50113"/>
    </source>
</evidence>
<dbReference type="SUPFAM" id="SSF47384">
    <property type="entry name" value="Homodimeric domain of signal transducing histidine kinase"/>
    <property type="match status" value="1"/>
</dbReference>
<dbReference type="GO" id="GO:0000166">
    <property type="term" value="F:nucleotide binding"/>
    <property type="evidence" value="ECO:0007669"/>
    <property type="project" value="UniProtKB-KW"/>
</dbReference>
<keyword evidence="25" id="KW-1185">Reference proteome</keyword>
<feature type="domain" description="Histidine kinase" evidence="20">
    <location>
        <begin position="1076"/>
        <end position="1298"/>
    </location>
</feature>
<dbReference type="InterPro" id="IPR003018">
    <property type="entry name" value="GAF"/>
</dbReference>
<evidence type="ECO:0000256" key="12">
    <source>
        <dbReference type="ARBA" id="ARBA00022777"/>
    </source>
</evidence>
<evidence type="ECO:0000256" key="15">
    <source>
        <dbReference type="ARBA" id="ARBA00023136"/>
    </source>
</evidence>
<dbReference type="EMBL" id="JADEXS010000028">
    <property type="protein sequence ID" value="MBE9021565.1"/>
    <property type="molecule type" value="Genomic_DNA"/>
</dbReference>
<keyword evidence="9" id="KW-0812">Transmembrane</keyword>
<protein>
    <recommendedName>
        <fullName evidence="4">histidine kinase</fullName>
        <ecNumber evidence="4">2.7.13.3</ecNumber>
    </recommendedName>
</protein>
<feature type="domain" description="PAS" evidence="21">
    <location>
        <begin position="746"/>
        <end position="816"/>
    </location>
</feature>
<dbReference type="Gene3D" id="2.10.70.100">
    <property type="match status" value="1"/>
</dbReference>
<dbReference type="PROSITE" id="PS50109">
    <property type="entry name" value="HIS_KIN"/>
    <property type="match status" value="1"/>
</dbReference>
<reference evidence="24" key="1">
    <citation type="submission" date="2020-10" db="EMBL/GenBank/DDBJ databases">
        <authorList>
            <person name="Castelo-Branco R."/>
            <person name="Eusebio N."/>
            <person name="Adriana R."/>
            <person name="Vieira A."/>
            <person name="Brugerolle De Fraissinette N."/>
            <person name="Rezende De Castro R."/>
            <person name="Schneider M.P."/>
            <person name="Vasconcelos V."/>
            <person name="Leao P.N."/>
        </authorList>
    </citation>
    <scope>NUCLEOTIDE SEQUENCE</scope>
    <source>
        <strain evidence="24">LEGE 12446</strain>
    </source>
</reference>
<dbReference type="GO" id="GO:0000155">
    <property type="term" value="F:phosphorelay sensor kinase activity"/>
    <property type="evidence" value="ECO:0007669"/>
    <property type="project" value="InterPro"/>
</dbReference>
<dbReference type="PROSITE" id="PS50113">
    <property type="entry name" value="PAC"/>
    <property type="match status" value="3"/>
</dbReference>
<dbReference type="Pfam" id="PF00571">
    <property type="entry name" value="CBS"/>
    <property type="match status" value="1"/>
</dbReference>
<dbReference type="InterPro" id="IPR013656">
    <property type="entry name" value="PAS_4"/>
</dbReference>
<keyword evidence="5" id="KW-1003">Cell membrane</keyword>
<keyword evidence="17" id="KW-0129">CBS domain</keyword>
<gene>
    <name evidence="24" type="ORF">IQ276_03540</name>
</gene>
<dbReference type="SMART" id="SM00091">
    <property type="entry name" value="PAS"/>
    <property type="match status" value="4"/>
</dbReference>
<evidence type="ECO:0000256" key="13">
    <source>
        <dbReference type="ARBA" id="ARBA00022989"/>
    </source>
</evidence>
<dbReference type="PROSITE" id="PS50112">
    <property type="entry name" value="PAS"/>
    <property type="match status" value="4"/>
</dbReference>
<evidence type="ECO:0000256" key="8">
    <source>
        <dbReference type="ARBA" id="ARBA00022679"/>
    </source>
</evidence>
<feature type="domain" description="PAC" evidence="22">
    <location>
        <begin position="820"/>
        <end position="872"/>
    </location>
</feature>
<feature type="domain" description="PAS" evidence="21">
    <location>
        <begin position="432"/>
        <end position="507"/>
    </location>
</feature>
<keyword evidence="15" id="KW-0472">Membrane</keyword>
<comment type="function">
    <text evidence="16">Photoreceptor which exists in two forms that are reversibly interconvertible by light: the R form that absorbs maximally in the red region of the spectrum and the FR form that absorbs maximally in the far-red region.</text>
</comment>
<evidence type="ECO:0000256" key="9">
    <source>
        <dbReference type="ARBA" id="ARBA00022692"/>
    </source>
</evidence>
<dbReference type="Gene3D" id="3.30.565.10">
    <property type="entry name" value="Histidine kinase-like ATPase, C-terminal domain"/>
    <property type="match status" value="1"/>
</dbReference>
<dbReference type="SUPFAM" id="SSF55874">
    <property type="entry name" value="ATPase domain of HSP90 chaperone/DNA topoisomerase II/histidine kinase"/>
    <property type="match status" value="1"/>
</dbReference>
<evidence type="ECO:0000256" key="3">
    <source>
        <dbReference type="ARBA" id="ARBA00006402"/>
    </source>
</evidence>
<feature type="domain" description="PAS" evidence="21">
    <location>
        <begin position="301"/>
        <end position="375"/>
    </location>
</feature>
<dbReference type="InterPro" id="IPR000700">
    <property type="entry name" value="PAS-assoc_C"/>
</dbReference>
<dbReference type="Gene3D" id="1.10.287.130">
    <property type="match status" value="1"/>
</dbReference>
<dbReference type="SMART" id="SM00086">
    <property type="entry name" value="PAC"/>
    <property type="match status" value="3"/>
</dbReference>
<evidence type="ECO:0000256" key="16">
    <source>
        <dbReference type="ARBA" id="ARBA00055745"/>
    </source>
</evidence>
<dbReference type="PRINTS" id="PR00344">
    <property type="entry name" value="BCTRLSENSOR"/>
</dbReference>
<name>A0A8J6ZRX8_DESMC</name>
<dbReference type="PROSITE" id="PS51371">
    <property type="entry name" value="CBS"/>
    <property type="match status" value="1"/>
</dbReference>
<dbReference type="Pfam" id="PF02518">
    <property type="entry name" value="HATPase_c"/>
    <property type="match status" value="1"/>
</dbReference>
<evidence type="ECO:0000256" key="5">
    <source>
        <dbReference type="ARBA" id="ARBA00022475"/>
    </source>
</evidence>
<dbReference type="InterPro" id="IPR052162">
    <property type="entry name" value="Sensor_kinase/Photoreceptor"/>
</dbReference>
<evidence type="ECO:0000259" key="19">
    <source>
        <dbReference type="PROSITE" id="PS50046"/>
    </source>
</evidence>
<dbReference type="Proteomes" id="UP000622533">
    <property type="component" value="Unassembled WGS sequence"/>
</dbReference>
<keyword evidence="18" id="KW-0175">Coiled coil</keyword>
<dbReference type="InterPro" id="IPR029016">
    <property type="entry name" value="GAF-like_dom_sf"/>
</dbReference>
<dbReference type="Pfam" id="PF08447">
    <property type="entry name" value="PAS_3"/>
    <property type="match status" value="1"/>
</dbReference>
<dbReference type="Pfam" id="PF13426">
    <property type="entry name" value="PAS_9"/>
    <property type="match status" value="1"/>
</dbReference>
<evidence type="ECO:0000256" key="7">
    <source>
        <dbReference type="ARBA" id="ARBA00022553"/>
    </source>
</evidence>
<evidence type="ECO:0000256" key="4">
    <source>
        <dbReference type="ARBA" id="ARBA00012438"/>
    </source>
</evidence>
<keyword evidence="11" id="KW-0547">Nucleotide-binding</keyword>
<feature type="domain" description="CBS" evidence="23">
    <location>
        <begin position="95"/>
        <end position="153"/>
    </location>
</feature>
<dbReference type="InterPro" id="IPR000014">
    <property type="entry name" value="PAS"/>
</dbReference>
<dbReference type="InterPro" id="IPR001610">
    <property type="entry name" value="PAC"/>
</dbReference>
<proteinExistence type="inferred from homology"/>
<keyword evidence="6" id="KW-0997">Cell inner membrane</keyword>
<dbReference type="CDD" id="cd04620">
    <property type="entry name" value="CBS_two-component_sensor_histidine_kinase_repeat1"/>
    <property type="match status" value="1"/>
</dbReference>
<dbReference type="InterPro" id="IPR016132">
    <property type="entry name" value="Phyto_chromo_attachment"/>
</dbReference>
<feature type="coiled-coil region" evidence="18">
    <location>
        <begin position="1042"/>
        <end position="1069"/>
    </location>
</feature>
<dbReference type="Pfam" id="PF01590">
    <property type="entry name" value="GAF"/>
    <property type="match status" value="1"/>
</dbReference>
<feature type="domain" description="Phytochrome chromophore attachment site" evidence="19">
    <location>
        <begin position="892"/>
        <end position="1028"/>
    </location>
</feature>
<dbReference type="NCBIfam" id="TIGR00229">
    <property type="entry name" value="sensory_box"/>
    <property type="match status" value="4"/>
</dbReference>
<dbReference type="SMART" id="SM00387">
    <property type="entry name" value="HATPase_c"/>
    <property type="match status" value="1"/>
</dbReference>
<keyword evidence="7" id="KW-0597">Phosphoprotein</keyword>
<dbReference type="Pfam" id="PF00512">
    <property type="entry name" value="HisKA"/>
    <property type="match status" value="1"/>
</dbReference>
<dbReference type="CDD" id="cd00082">
    <property type="entry name" value="HisKA"/>
    <property type="match status" value="1"/>
</dbReference>